<dbReference type="AlphaFoldDB" id="A0A4Y2DCA5"/>
<keyword evidence="2" id="KW-1185">Reference proteome</keyword>
<dbReference type="EMBL" id="BGPR01165929">
    <property type="protein sequence ID" value="GBM13185.1"/>
    <property type="molecule type" value="Genomic_DNA"/>
</dbReference>
<dbReference type="OrthoDB" id="6761407at2759"/>
<comment type="caution">
    <text evidence="1">The sequence shown here is derived from an EMBL/GenBank/DDBJ whole genome shotgun (WGS) entry which is preliminary data.</text>
</comment>
<dbReference type="Proteomes" id="UP000499080">
    <property type="component" value="Unassembled WGS sequence"/>
</dbReference>
<evidence type="ECO:0000313" key="2">
    <source>
        <dbReference type="Proteomes" id="UP000499080"/>
    </source>
</evidence>
<name>A0A4Y2DCA5_ARAVE</name>
<evidence type="ECO:0008006" key="3">
    <source>
        <dbReference type="Google" id="ProtNLM"/>
    </source>
</evidence>
<gene>
    <name evidence="1" type="ORF">AVEN_228226_1</name>
</gene>
<dbReference type="InterPro" id="IPR036691">
    <property type="entry name" value="Endo/exonu/phosph_ase_sf"/>
</dbReference>
<dbReference type="SUPFAM" id="SSF56219">
    <property type="entry name" value="DNase I-like"/>
    <property type="match status" value="1"/>
</dbReference>
<dbReference type="Gene3D" id="3.60.10.10">
    <property type="entry name" value="Endonuclease/exonuclease/phosphatase"/>
    <property type="match status" value="1"/>
</dbReference>
<evidence type="ECO:0000313" key="1">
    <source>
        <dbReference type="EMBL" id="GBM13185.1"/>
    </source>
</evidence>
<accession>A0A4Y2DCA5</accession>
<sequence length="107" mass="11911">MFTLLSWNCRGVRNKIQDLKALLNFSQPVCVALQETFLKSNLNFKLRGYNCVRKDSVTTPSGGVCPLRGTSSLGVTGFTTPRYPSVCSPFELCLLFEFHLFSSVPRG</sequence>
<protein>
    <recommendedName>
        <fullName evidence="3">Endonuclease/exonuclease/phosphatase domain-containing protein</fullName>
    </recommendedName>
</protein>
<proteinExistence type="predicted"/>
<organism evidence="1 2">
    <name type="scientific">Araneus ventricosus</name>
    <name type="common">Orbweaver spider</name>
    <name type="synonym">Epeira ventricosa</name>
    <dbReference type="NCBI Taxonomy" id="182803"/>
    <lineage>
        <taxon>Eukaryota</taxon>
        <taxon>Metazoa</taxon>
        <taxon>Ecdysozoa</taxon>
        <taxon>Arthropoda</taxon>
        <taxon>Chelicerata</taxon>
        <taxon>Arachnida</taxon>
        <taxon>Araneae</taxon>
        <taxon>Araneomorphae</taxon>
        <taxon>Entelegynae</taxon>
        <taxon>Araneoidea</taxon>
        <taxon>Araneidae</taxon>
        <taxon>Araneus</taxon>
    </lineage>
</organism>
<reference evidence="1 2" key="1">
    <citation type="journal article" date="2019" name="Sci. Rep.">
        <title>Orb-weaving spider Araneus ventricosus genome elucidates the spidroin gene catalogue.</title>
        <authorList>
            <person name="Kono N."/>
            <person name="Nakamura H."/>
            <person name="Ohtoshi R."/>
            <person name="Moran D.A.P."/>
            <person name="Shinohara A."/>
            <person name="Yoshida Y."/>
            <person name="Fujiwara M."/>
            <person name="Mori M."/>
            <person name="Tomita M."/>
            <person name="Arakawa K."/>
        </authorList>
    </citation>
    <scope>NUCLEOTIDE SEQUENCE [LARGE SCALE GENOMIC DNA]</scope>
</reference>